<evidence type="ECO:0000256" key="2">
    <source>
        <dbReference type="ARBA" id="ARBA00022448"/>
    </source>
</evidence>
<dbReference type="Gene3D" id="2.40.170.20">
    <property type="entry name" value="TonB-dependent receptor, beta-barrel domain"/>
    <property type="match status" value="1"/>
</dbReference>
<dbReference type="EMBL" id="CP125669">
    <property type="protein sequence ID" value="WHP05888.1"/>
    <property type="molecule type" value="Genomic_DNA"/>
</dbReference>
<dbReference type="Proteomes" id="UP001229836">
    <property type="component" value="Chromosome"/>
</dbReference>
<dbReference type="InterPro" id="IPR010100">
    <property type="entry name" value="TonB-dep_Cu_rcpt"/>
</dbReference>
<feature type="domain" description="TonB-dependent receptor plug" evidence="10">
    <location>
        <begin position="61"/>
        <end position="147"/>
    </location>
</feature>
<keyword evidence="2" id="KW-0813">Transport</keyword>
<evidence type="ECO:0000259" key="9">
    <source>
        <dbReference type="Pfam" id="PF00593"/>
    </source>
</evidence>
<reference evidence="11 12" key="1">
    <citation type="submission" date="2023-05" db="EMBL/GenBank/DDBJ databases">
        <title>The complete genome of Acinetobacter sp. nov KCTC 92772.</title>
        <authorList>
            <person name="Zhou G."/>
        </authorList>
    </citation>
    <scope>NUCLEOTIDE SEQUENCE [LARGE SCALE GENOMIC DNA]</scope>
    <source>
        <strain evidence="11 12">KCTC 92772</strain>
    </source>
</reference>
<dbReference type="InterPro" id="IPR000531">
    <property type="entry name" value="Beta-barrel_TonB"/>
</dbReference>
<keyword evidence="7" id="KW-0998">Cell outer membrane</keyword>
<gene>
    <name evidence="11" type="ORF">QLH32_18145</name>
</gene>
<keyword evidence="6 8" id="KW-0472">Membrane</keyword>
<dbReference type="CDD" id="cd01347">
    <property type="entry name" value="ligand_gated_channel"/>
    <property type="match status" value="1"/>
</dbReference>
<dbReference type="NCBIfam" id="TIGR01778">
    <property type="entry name" value="TonB-copper"/>
    <property type="match status" value="1"/>
</dbReference>
<comment type="similarity">
    <text evidence="8">Belongs to the TonB-dependent receptor family.</text>
</comment>
<sequence>MAQPKFDLQPLVVAMSIACYSTTVFAEQRQENIFQLAPIVVTAQVANDANGLIVHADPKQPIQPVPATDGAAYLKTIPGFSSIGSGGTNGDISFRGMFGSRIKVLNDGSEELGACPARMDNPTSYISPESFDHITVIKGPQTVRYPTPGSAATVLFERDPIKFEQDQHYKGQASVVAGSYGRVDHNVDAAVGNETGYARINANRSVSDDYQDGDGKNVHSSWERWGADLALGWTPTENTWIELQGGKGDGESAYAGRSMDGSQFKRESLGLHAEQRNINDVIKKVEAQVDYSFNDHIMDNFSLRAVPTTGPMAMPMAMDVTRRTLNARAAITTDWNNISVVSGVDSQYNKQAGNMYMRGDVPPPMDETLSFQSYGAFTEAAIAVNDNNKVITGVRADHVEIENLASNKTRKDTVPSGFIRLENLMPEHNLKSYIGLGYVERTPDFWEIYSTALPSTGTGMDSMTGMDGMTDMDDMGGGMVMPTVARTSDHLDYLKNEKTLQLDLGYQLEHGKYNSWASAYTGVIKDFMLVSYADPENEMISSTIRNVDATIAGAELGVGYKFTDNIQTDASAMYAWGKNTTDNRPLPQIAPLEGRFNLRYVADNYSLGLLWRVVAKQDRISKNEGNIVGYDMGESKAFNTLSLNGAYKLTKNVEWSIGVDNLLDETYAEHLNKGGAATGFYPTNTQYNNIGRNYWTRISMKF</sequence>
<evidence type="ECO:0000313" key="12">
    <source>
        <dbReference type="Proteomes" id="UP001229836"/>
    </source>
</evidence>
<evidence type="ECO:0000256" key="5">
    <source>
        <dbReference type="ARBA" id="ARBA00023077"/>
    </source>
</evidence>
<evidence type="ECO:0000259" key="10">
    <source>
        <dbReference type="Pfam" id="PF07715"/>
    </source>
</evidence>
<accession>A0ABY8S531</accession>
<evidence type="ECO:0000256" key="7">
    <source>
        <dbReference type="ARBA" id="ARBA00023237"/>
    </source>
</evidence>
<proteinExistence type="inferred from homology"/>
<comment type="subcellular location">
    <subcellularLocation>
        <location evidence="1">Cell outer membrane</location>
        <topology evidence="1">Multi-pass membrane protein</topology>
    </subcellularLocation>
</comment>
<dbReference type="PROSITE" id="PS51257">
    <property type="entry name" value="PROKAR_LIPOPROTEIN"/>
    <property type="match status" value="1"/>
</dbReference>
<dbReference type="InterPro" id="IPR037066">
    <property type="entry name" value="Plug_dom_sf"/>
</dbReference>
<organism evidence="11 12">
    <name type="scientific">Acinetobacter corruptisaponis</name>
    <dbReference type="NCBI Taxonomy" id="3045147"/>
    <lineage>
        <taxon>Bacteria</taxon>
        <taxon>Pseudomonadati</taxon>
        <taxon>Pseudomonadota</taxon>
        <taxon>Gammaproteobacteria</taxon>
        <taxon>Moraxellales</taxon>
        <taxon>Moraxellaceae</taxon>
        <taxon>Acinetobacter</taxon>
    </lineage>
</organism>
<dbReference type="Pfam" id="PF00593">
    <property type="entry name" value="TonB_dep_Rec_b-barrel"/>
    <property type="match status" value="1"/>
</dbReference>
<dbReference type="InterPro" id="IPR039426">
    <property type="entry name" value="TonB-dep_rcpt-like"/>
</dbReference>
<keyword evidence="5 8" id="KW-0798">TonB box</keyword>
<keyword evidence="11" id="KW-0675">Receptor</keyword>
<dbReference type="RefSeq" id="WP_283267433.1">
    <property type="nucleotide sequence ID" value="NZ_CP125669.1"/>
</dbReference>
<feature type="domain" description="TonB-dependent receptor-like beta-barrel" evidence="9">
    <location>
        <begin position="208"/>
        <end position="662"/>
    </location>
</feature>
<dbReference type="InterPro" id="IPR012910">
    <property type="entry name" value="Plug_dom"/>
</dbReference>
<name>A0ABY8S531_9GAMM</name>
<evidence type="ECO:0000256" key="4">
    <source>
        <dbReference type="ARBA" id="ARBA00022692"/>
    </source>
</evidence>
<protein>
    <submittedName>
        <fullName evidence="11">TonB-dependent copper receptor</fullName>
    </submittedName>
</protein>
<dbReference type="InterPro" id="IPR036942">
    <property type="entry name" value="Beta-barrel_TonB_sf"/>
</dbReference>
<keyword evidence="3" id="KW-1134">Transmembrane beta strand</keyword>
<dbReference type="Pfam" id="PF07715">
    <property type="entry name" value="Plug"/>
    <property type="match status" value="1"/>
</dbReference>
<evidence type="ECO:0000256" key="8">
    <source>
        <dbReference type="RuleBase" id="RU003357"/>
    </source>
</evidence>
<evidence type="ECO:0000256" key="1">
    <source>
        <dbReference type="ARBA" id="ARBA00004571"/>
    </source>
</evidence>
<dbReference type="PANTHER" id="PTHR30069">
    <property type="entry name" value="TONB-DEPENDENT OUTER MEMBRANE RECEPTOR"/>
    <property type="match status" value="1"/>
</dbReference>
<evidence type="ECO:0000313" key="11">
    <source>
        <dbReference type="EMBL" id="WHP05888.1"/>
    </source>
</evidence>
<evidence type="ECO:0000256" key="3">
    <source>
        <dbReference type="ARBA" id="ARBA00022452"/>
    </source>
</evidence>
<keyword evidence="4" id="KW-0812">Transmembrane</keyword>
<keyword evidence="12" id="KW-1185">Reference proteome</keyword>
<dbReference type="SUPFAM" id="SSF56935">
    <property type="entry name" value="Porins"/>
    <property type="match status" value="1"/>
</dbReference>
<evidence type="ECO:0000256" key="6">
    <source>
        <dbReference type="ARBA" id="ARBA00023136"/>
    </source>
</evidence>
<dbReference type="Gene3D" id="2.170.130.10">
    <property type="entry name" value="TonB-dependent receptor, plug domain"/>
    <property type="match status" value="1"/>
</dbReference>
<dbReference type="PANTHER" id="PTHR30069:SF49">
    <property type="entry name" value="OUTER MEMBRANE PROTEIN C"/>
    <property type="match status" value="1"/>
</dbReference>